<evidence type="ECO:0000256" key="5">
    <source>
        <dbReference type="ARBA" id="ARBA00023054"/>
    </source>
</evidence>
<gene>
    <name evidence="10" type="ORF">BP5796_06726</name>
</gene>
<protein>
    <recommendedName>
        <fullName evidence="9">t-SNARE coiled-coil homology domain-containing protein</fullName>
    </recommendedName>
</protein>
<dbReference type="Gene3D" id="1.20.58.70">
    <property type="match status" value="1"/>
</dbReference>
<evidence type="ECO:0000256" key="6">
    <source>
        <dbReference type="ARBA" id="ARBA00023136"/>
    </source>
</evidence>
<evidence type="ECO:0000256" key="3">
    <source>
        <dbReference type="ARBA" id="ARBA00022692"/>
    </source>
</evidence>
<dbReference type="GO" id="GO:0006906">
    <property type="term" value="P:vesicle fusion"/>
    <property type="evidence" value="ECO:0007669"/>
    <property type="project" value="TreeGrafter"/>
</dbReference>
<dbReference type="GO" id="GO:0006886">
    <property type="term" value="P:intracellular protein transport"/>
    <property type="evidence" value="ECO:0007669"/>
    <property type="project" value="TreeGrafter"/>
</dbReference>
<evidence type="ECO:0000256" key="8">
    <source>
        <dbReference type="SAM" id="Phobius"/>
    </source>
</evidence>
<evidence type="ECO:0000256" key="7">
    <source>
        <dbReference type="SAM" id="MobiDB-lite"/>
    </source>
</evidence>
<dbReference type="GO" id="GO:0031201">
    <property type="term" value="C:SNARE complex"/>
    <property type="evidence" value="ECO:0007669"/>
    <property type="project" value="TreeGrafter"/>
</dbReference>
<dbReference type="InterPro" id="IPR010989">
    <property type="entry name" value="SNARE"/>
</dbReference>
<dbReference type="GO" id="GO:0012505">
    <property type="term" value="C:endomembrane system"/>
    <property type="evidence" value="ECO:0007669"/>
    <property type="project" value="TreeGrafter"/>
</dbReference>
<dbReference type="InterPro" id="IPR000727">
    <property type="entry name" value="T_SNARE_dom"/>
</dbReference>
<dbReference type="Pfam" id="PF00804">
    <property type="entry name" value="Syntaxin"/>
    <property type="match status" value="1"/>
</dbReference>
<comment type="caution">
    <text evidence="10">The sequence shown here is derived from an EMBL/GenBank/DDBJ whole genome shotgun (WGS) entry which is preliminary data.</text>
</comment>
<keyword evidence="4 8" id="KW-1133">Transmembrane helix</keyword>
<feature type="compositionally biased region" description="Gly residues" evidence="7">
    <location>
        <begin position="17"/>
        <end position="38"/>
    </location>
</feature>
<feature type="domain" description="T-SNARE coiled-coil homology" evidence="9">
    <location>
        <begin position="261"/>
        <end position="323"/>
    </location>
</feature>
<dbReference type="PROSITE" id="PS50192">
    <property type="entry name" value="T_SNARE"/>
    <property type="match status" value="1"/>
</dbReference>
<comment type="similarity">
    <text evidence="2">Belongs to the syntaxin family.</text>
</comment>
<proteinExistence type="inferred from homology"/>
<feature type="transmembrane region" description="Helical" evidence="8">
    <location>
        <begin position="335"/>
        <end position="358"/>
    </location>
</feature>
<dbReference type="InterPro" id="IPR045242">
    <property type="entry name" value="Syntaxin"/>
</dbReference>
<keyword evidence="5" id="KW-0175">Coiled coil</keyword>
<feature type="region of interest" description="Disordered" evidence="7">
    <location>
        <begin position="1"/>
        <end position="81"/>
    </location>
</feature>
<dbReference type="AlphaFoldDB" id="A0A3D8RPH3"/>
<dbReference type="GO" id="GO:0000149">
    <property type="term" value="F:SNARE binding"/>
    <property type="evidence" value="ECO:0007669"/>
    <property type="project" value="TreeGrafter"/>
</dbReference>
<dbReference type="CDD" id="cd15849">
    <property type="entry name" value="SNARE_Sso1"/>
    <property type="match status" value="1"/>
</dbReference>
<feature type="compositionally biased region" description="Low complexity" evidence="7">
    <location>
        <begin position="1"/>
        <end position="16"/>
    </location>
</feature>
<evidence type="ECO:0000256" key="2">
    <source>
        <dbReference type="ARBA" id="ARBA00009063"/>
    </source>
</evidence>
<dbReference type="SMART" id="SM00397">
    <property type="entry name" value="t_SNARE"/>
    <property type="match status" value="1"/>
</dbReference>
<keyword evidence="6 8" id="KW-0472">Membrane</keyword>
<keyword evidence="3 8" id="KW-0812">Transmembrane</keyword>
<keyword evidence="11" id="KW-1185">Reference proteome</keyword>
<evidence type="ECO:0000256" key="4">
    <source>
        <dbReference type="ARBA" id="ARBA00022989"/>
    </source>
</evidence>
<accession>A0A3D8RPH3</accession>
<dbReference type="InterPro" id="IPR006011">
    <property type="entry name" value="Syntaxin_N"/>
</dbReference>
<dbReference type="GO" id="GO:0048278">
    <property type="term" value="P:vesicle docking"/>
    <property type="evidence" value="ECO:0007669"/>
    <property type="project" value="TreeGrafter"/>
</dbReference>
<dbReference type="PANTHER" id="PTHR19957:SF380">
    <property type="entry name" value="SYNTAXIN FAMILY PROTEIN"/>
    <property type="match status" value="1"/>
</dbReference>
<evidence type="ECO:0000313" key="10">
    <source>
        <dbReference type="EMBL" id="RDW75905.1"/>
    </source>
</evidence>
<organism evidence="10 11">
    <name type="scientific">Coleophoma crateriformis</name>
    <dbReference type="NCBI Taxonomy" id="565419"/>
    <lineage>
        <taxon>Eukaryota</taxon>
        <taxon>Fungi</taxon>
        <taxon>Dikarya</taxon>
        <taxon>Ascomycota</taxon>
        <taxon>Pezizomycotina</taxon>
        <taxon>Leotiomycetes</taxon>
        <taxon>Helotiales</taxon>
        <taxon>Dermateaceae</taxon>
        <taxon>Coleophoma</taxon>
    </lineage>
</organism>
<dbReference type="FunFam" id="1.20.58.70:FF:000008">
    <property type="entry name" value="Syntaxin family protein"/>
    <property type="match status" value="1"/>
</dbReference>
<dbReference type="Pfam" id="PF05739">
    <property type="entry name" value="SNARE"/>
    <property type="match status" value="1"/>
</dbReference>
<dbReference type="PANTHER" id="PTHR19957">
    <property type="entry name" value="SYNTAXIN"/>
    <property type="match status" value="1"/>
</dbReference>
<dbReference type="SUPFAM" id="SSF47661">
    <property type="entry name" value="t-snare proteins"/>
    <property type="match status" value="1"/>
</dbReference>
<name>A0A3D8RPH3_9HELO</name>
<dbReference type="GO" id="GO:0005484">
    <property type="term" value="F:SNAP receptor activity"/>
    <property type="evidence" value="ECO:0007669"/>
    <property type="project" value="TreeGrafter"/>
</dbReference>
<dbReference type="OrthoDB" id="10255013at2759"/>
<dbReference type="Proteomes" id="UP000256328">
    <property type="component" value="Unassembled WGS sequence"/>
</dbReference>
<dbReference type="GO" id="GO:0006887">
    <property type="term" value="P:exocytosis"/>
    <property type="evidence" value="ECO:0007669"/>
    <property type="project" value="TreeGrafter"/>
</dbReference>
<dbReference type="GO" id="GO:0005886">
    <property type="term" value="C:plasma membrane"/>
    <property type="evidence" value="ECO:0007669"/>
    <property type="project" value="TreeGrafter"/>
</dbReference>
<evidence type="ECO:0000259" key="9">
    <source>
        <dbReference type="PROSITE" id="PS50192"/>
    </source>
</evidence>
<reference evidence="10 11" key="1">
    <citation type="journal article" date="2018" name="IMA Fungus">
        <title>IMA Genome-F 9: Draft genome sequence of Annulohypoxylon stygium, Aspergillus mulundensis, Berkeleyomyces basicola (syn. Thielaviopsis basicola), Ceratocystis smalleyi, two Cercospora beticola strains, Coleophoma cylindrospora, Fusarium fracticaudum, Phialophora cf. hyalina, and Morchella septimelata.</title>
        <authorList>
            <person name="Wingfield B.D."/>
            <person name="Bills G.F."/>
            <person name="Dong Y."/>
            <person name="Huang W."/>
            <person name="Nel W.J."/>
            <person name="Swalarsk-Parry B.S."/>
            <person name="Vaghefi N."/>
            <person name="Wilken P.M."/>
            <person name="An Z."/>
            <person name="de Beer Z.W."/>
            <person name="De Vos L."/>
            <person name="Chen L."/>
            <person name="Duong T.A."/>
            <person name="Gao Y."/>
            <person name="Hammerbacher A."/>
            <person name="Kikkert J.R."/>
            <person name="Li Y."/>
            <person name="Li H."/>
            <person name="Li K."/>
            <person name="Li Q."/>
            <person name="Liu X."/>
            <person name="Ma X."/>
            <person name="Naidoo K."/>
            <person name="Pethybridge S.J."/>
            <person name="Sun J."/>
            <person name="Steenkamp E.T."/>
            <person name="van der Nest M.A."/>
            <person name="van Wyk S."/>
            <person name="Wingfield M.J."/>
            <person name="Xiong C."/>
            <person name="Yue Q."/>
            <person name="Zhang X."/>
        </authorList>
    </citation>
    <scope>NUCLEOTIDE SEQUENCE [LARGE SCALE GENOMIC DNA]</scope>
    <source>
        <strain evidence="10 11">BP5796</strain>
    </source>
</reference>
<evidence type="ECO:0000313" key="11">
    <source>
        <dbReference type="Proteomes" id="UP000256328"/>
    </source>
</evidence>
<comment type="subcellular location">
    <subcellularLocation>
        <location evidence="1">Membrane</location>
        <topology evidence="1">Single-pass type IV membrane protein</topology>
    </subcellularLocation>
</comment>
<evidence type="ECO:0000256" key="1">
    <source>
        <dbReference type="ARBA" id="ARBA00004211"/>
    </source>
</evidence>
<sequence>MSQQYGYGGQANPYAQQGGGGGLPSGPRAGGLPTGPRGGRANAGPPGGGFRQEYNAPQQSPSYGGYSDAPSMGRDDYGGQNVEMAPLAQNGQRFAGGGGGGDPNAILNECREIDRGVDSIEQNLDRLKMLQQQSLNDADSSTNSATNRQLDAISSETMTMYRNFAGRIKAIKSQPESGTPKNAPQVGKVDRKLKAAINKYQNVESDFRRKMQDQMARQYRIVRPEASEEEVREAVEDTSNQQVFSQALLQSGRQGQSRAALAAVEDRHKAIQKIEQQMIELAELFQDMDVLVTQQEAAVENIEMKGEEVVENMDKGTQEIGVAIESAKSRNRKKWWCLGICVAIIAVIVIVILIYKFVIQGGSTTTTTAASSTTRKRSLGAQVHGNRVINPHNAAAEKRNVVVPGLLWTEDNKLVASGAEFKGGKSRIATPGPEFQSKKALAAGLRFRGGAVRPGVDFKSDN</sequence>
<dbReference type="EMBL" id="PDLN01000009">
    <property type="protein sequence ID" value="RDW75905.1"/>
    <property type="molecule type" value="Genomic_DNA"/>
</dbReference>